<dbReference type="AlphaFoldDB" id="A0AA36JJH6"/>
<name>A0AA36JJH6_9DINO</name>
<evidence type="ECO:0000256" key="3">
    <source>
        <dbReference type="ARBA" id="ARBA00022833"/>
    </source>
</evidence>
<sequence length="372" mass="41343">MPPKQADKAKQKEREKIAIDKTFGLKNKNKSKVVQKYIKSIANNASGAPKGGKEAADREQKDAKQKELQKAALMNSLFNLATDKKGRAFDPVAKKKAKQAEEEAIAAGKKVKEEIKKEIIEGVANSIRLTNPKGVRMSELGAHPIIQALKTKHQDTFKTIQLLLFIKANDKVFWVDDEESTNPTIRCLEDVEAEVAPDERPLEEIIEERRAALPPGGTPVTPETFKAWKEKREAERLAKVEEDRQESMKKGGNKGLVGMSGRDLFTYDASLFQDDEGAVSADEYDEREEDPQDEDDNGGKTQGMAKDLQDDEEEEEEEEAEPDSGARGSNDAEEAAGAINEKLFLQEEDLPDDLDDLEDDEEENAEAKGAKD</sequence>
<keyword evidence="1" id="KW-0479">Metal-binding</keyword>
<dbReference type="PANTHER" id="PTHR12681:SF0">
    <property type="entry name" value="ZINC FINGER CCCH DOMAIN-CONTAINING PROTEIN 15"/>
    <property type="match status" value="1"/>
</dbReference>
<dbReference type="PANTHER" id="PTHR12681">
    <property type="entry name" value="ZINC FINGER-CONTAINING PROTEIN P48ZNF"/>
    <property type="match status" value="1"/>
</dbReference>
<evidence type="ECO:0000313" key="7">
    <source>
        <dbReference type="Proteomes" id="UP001178507"/>
    </source>
</evidence>
<feature type="region of interest" description="Disordered" evidence="4">
    <location>
        <begin position="273"/>
        <end position="372"/>
    </location>
</feature>
<feature type="compositionally biased region" description="Acidic residues" evidence="4">
    <location>
        <begin position="273"/>
        <end position="296"/>
    </location>
</feature>
<dbReference type="EMBL" id="CAUJNA010003649">
    <property type="protein sequence ID" value="CAJ1406829.1"/>
    <property type="molecule type" value="Genomic_DNA"/>
</dbReference>
<dbReference type="GO" id="GO:0008270">
    <property type="term" value="F:zinc ion binding"/>
    <property type="evidence" value="ECO:0007669"/>
    <property type="project" value="UniProtKB-KW"/>
</dbReference>
<dbReference type="GO" id="GO:0002181">
    <property type="term" value="P:cytoplasmic translation"/>
    <property type="evidence" value="ECO:0007669"/>
    <property type="project" value="TreeGrafter"/>
</dbReference>
<feature type="compositionally biased region" description="Basic and acidic residues" evidence="4">
    <location>
        <begin position="230"/>
        <end position="249"/>
    </location>
</feature>
<evidence type="ECO:0000256" key="2">
    <source>
        <dbReference type="ARBA" id="ARBA00022771"/>
    </source>
</evidence>
<feature type="compositionally biased region" description="Basic and acidic residues" evidence="4">
    <location>
        <begin position="51"/>
        <end position="67"/>
    </location>
</feature>
<dbReference type="Gene3D" id="6.20.400.10">
    <property type="match status" value="1"/>
</dbReference>
<dbReference type="GO" id="GO:0003729">
    <property type="term" value="F:mRNA binding"/>
    <property type="evidence" value="ECO:0007669"/>
    <property type="project" value="TreeGrafter"/>
</dbReference>
<accession>A0AA36JJH6</accession>
<feature type="region of interest" description="Disordered" evidence="4">
    <location>
        <begin position="230"/>
        <end position="260"/>
    </location>
</feature>
<evidence type="ECO:0000256" key="1">
    <source>
        <dbReference type="ARBA" id="ARBA00022723"/>
    </source>
</evidence>
<proteinExistence type="predicted"/>
<feature type="compositionally biased region" description="Acidic residues" evidence="4">
    <location>
        <begin position="309"/>
        <end position="322"/>
    </location>
</feature>
<dbReference type="Pfam" id="PF16543">
    <property type="entry name" value="DFRP_C"/>
    <property type="match status" value="1"/>
</dbReference>
<gene>
    <name evidence="6" type="ORF">EVOR1521_LOCUS28686</name>
</gene>
<evidence type="ECO:0000259" key="5">
    <source>
        <dbReference type="Pfam" id="PF16543"/>
    </source>
</evidence>
<protein>
    <recommendedName>
        <fullName evidence="5">ZC3H15/TMA46 family C-terminal domain-containing protein</fullName>
    </recommendedName>
</protein>
<feature type="region of interest" description="Disordered" evidence="4">
    <location>
        <begin position="42"/>
        <end position="67"/>
    </location>
</feature>
<keyword evidence="2" id="KW-0863">Zinc-finger</keyword>
<keyword evidence="7" id="KW-1185">Reference proteome</keyword>
<evidence type="ECO:0000256" key="4">
    <source>
        <dbReference type="SAM" id="MobiDB-lite"/>
    </source>
</evidence>
<organism evidence="6 7">
    <name type="scientific">Effrenium voratum</name>
    <dbReference type="NCBI Taxonomy" id="2562239"/>
    <lineage>
        <taxon>Eukaryota</taxon>
        <taxon>Sar</taxon>
        <taxon>Alveolata</taxon>
        <taxon>Dinophyceae</taxon>
        <taxon>Suessiales</taxon>
        <taxon>Symbiodiniaceae</taxon>
        <taxon>Effrenium</taxon>
    </lineage>
</organism>
<reference evidence="6" key="1">
    <citation type="submission" date="2023-08" db="EMBL/GenBank/DDBJ databases">
        <authorList>
            <person name="Chen Y."/>
            <person name="Shah S."/>
            <person name="Dougan E. K."/>
            <person name="Thang M."/>
            <person name="Chan C."/>
        </authorList>
    </citation>
    <scope>NUCLEOTIDE SEQUENCE</scope>
</reference>
<feature type="compositionally biased region" description="Acidic residues" evidence="4">
    <location>
        <begin position="346"/>
        <end position="364"/>
    </location>
</feature>
<dbReference type="Proteomes" id="UP001178507">
    <property type="component" value="Unassembled WGS sequence"/>
</dbReference>
<dbReference type="GO" id="GO:0005829">
    <property type="term" value="C:cytosol"/>
    <property type="evidence" value="ECO:0007669"/>
    <property type="project" value="TreeGrafter"/>
</dbReference>
<comment type="caution">
    <text evidence="6">The sequence shown here is derived from an EMBL/GenBank/DDBJ whole genome shotgun (WGS) entry which is preliminary data.</text>
</comment>
<dbReference type="InterPro" id="IPR032378">
    <property type="entry name" value="ZC3H15/TMA46_C"/>
</dbReference>
<feature type="domain" description="ZC3H15/TMA46 family C-terminal" evidence="5">
    <location>
        <begin position="202"/>
        <end position="286"/>
    </location>
</feature>
<keyword evidence="3" id="KW-0862">Zinc</keyword>
<evidence type="ECO:0000313" key="6">
    <source>
        <dbReference type="EMBL" id="CAJ1406829.1"/>
    </source>
</evidence>